<dbReference type="Pfam" id="PF00787">
    <property type="entry name" value="PX"/>
    <property type="match status" value="1"/>
</dbReference>
<evidence type="ECO:0000259" key="8">
    <source>
        <dbReference type="PROSITE" id="PS50195"/>
    </source>
</evidence>
<dbReference type="GO" id="GO:0034498">
    <property type="term" value="P:early endosome to Golgi transport"/>
    <property type="evidence" value="ECO:0007669"/>
    <property type="project" value="TreeGrafter"/>
</dbReference>
<comment type="subcellular location">
    <subcellularLocation>
        <location evidence="1">Membrane</location>
        <topology evidence="1">Peripheral membrane protein</topology>
        <orientation evidence="1">Cytoplasmic side</orientation>
    </subcellularLocation>
</comment>
<dbReference type="InterPro" id="IPR001841">
    <property type="entry name" value="Znf_RING"/>
</dbReference>
<dbReference type="GO" id="GO:0035091">
    <property type="term" value="F:phosphatidylinositol binding"/>
    <property type="evidence" value="ECO:0007669"/>
    <property type="project" value="InterPro"/>
</dbReference>
<evidence type="ECO:0000256" key="3">
    <source>
        <dbReference type="ARBA" id="ARBA00022771"/>
    </source>
</evidence>
<dbReference type="PROSITE" id="PS00518">
    <property type="entry name" value="ZF_RING_1"/>
    <property type="match status" value="1"/>
</dbReference>
<feature type="domain" description="RING-type" evidence="7">
    <location>
        <begin position="20"/>
        <end position="72"/>
    </location>
</feature>
<dbReference type="PANTHER" id="PTHR46571:SF1">
    <property type="entry name" value="SORTING NEXIN-8"/>
    <property type="match status" value="1"/>
</dbReference>
<accession>A0A067CGE6</accession>
<dbReference type="AlphaFoldDB" id="A0A067CGE6"/>
<protein>
    <recommendedName>
        <fullName evidence="11">RING-type domain-containing protein</fullName>
    </recommendedName>
</protein>
<dbReference type="CDD" id="cd06093">
    <property type="entry name" value="PX_domain"/>
    <property type="match status" value="1"/>
</dbReference>
<evidence type="ECO:0000259" key="7">
    <source>
        <dbReference type="PROSITE" id="PS50089"/>
    </source>
</evidence>
<evidence type="ECO:0000313" key="10">
    <source>
        <dbReference type="Proteomes" id="UP000030745"/>
    </source>
</evidence>
<keyword evidence="10" id="KW-1185">Reference proteome</keyword>
<dbReference type="OrthoDB" id="6270329at2759"/>
<evidence type="ECO:0000256" key="2">
    <source>
        <dbReference type="ARBA" id="ARBA00022723"/>
    </source>
</evidence>
<dbReference type="SMART" id="SM00312">
    <property type="entry name" value="PX"/>
    <property type="match status" value="1"/>
</dbReference>
<dbReference type="Pfam" id="PF13445">
    <property type="entry name" value="zf-RING_UBOX"/>
    <property type="match status" value="1"/>
</dbReference>
<dbReference type="InterPro" id="IPR028662">
    <property type="entry name" value="SNX8/Mvp1"/>
</dbReference>
<name>A0A067CGE6_SAPPC</name>
<evidence type="ECO:0000256" key="5">
    <source>
        <dbReference type="PROSITE-ProRule" id="PRU00175"/>
    </source>
</evidence>
<feature type="domain" description="PX" evidence="8">
    <location>
        <begin position="243"/>
        <end position="388"/>
    </location>
</feature>
<dbReference type="InterPro" id="IPR013083">
    <property type="entry name" value="Znf_RING/FYVE/PHD"/>
</dbReference>
<dbReference type="SUPFAM" id="SSF64268">
    <property type="entry name" value="PX domain"/>
    <property type="match status" value="1"/>
</dbReference>
<proteinExistence type="predicted"/>
<dbReference type="Gene3D" id="3.30.1520.10">
    <property type="entry name" value="Phox-like domain"/>
    <property type="match status" value="1"/>
</dbReference>
<dbReference type="GeneID" id="24128620"/>
<dbReference type="InterPro" id="IPR027370">
    <property type="entry name" value="Znf-RING_euk"/>
</dbReference>
<dbReference type="OMA" id="CMEYALL"/>
<dbReference type="STRING" id="695850.A0A067CGE6"/>
<gene>
    <name evidence="9" type="ORF">SPRG_06264</name>
</gene>
<keyword evidence="3 5" id="KW-0863">Zinc-finger</keyword>
<dbReference type="GO" id="GO:0005829">
    <property type="term" value="C:cytosol"/>
    <property type="evidence" value="ECO:0007669"/>
    <property type="project" value="GOC"/>
</dbReference>
<evidence type="ECO:0000256" key="6">
    <source>
        <dbReference type="SAM" id="Coils"/>
    </source>
</evidence>
<keyword evidence="2" id="KW-0479">Metal-binding</keyword>
<dbReference type="GO" id="GO:0006886">
    <property type="term" value="P:intracellular protein transport"/>
    <property type="evidence" value="ECO:0007669"/>
    <property type="project" value="TreeGrafter"/>
</dbReference>
<dbReference type="Gene3D" id="3.30.40.10">
    <property type="entry name" value="Zinc/RING finger domain, C3HC4 (zinc finger)"/>
    <property type="match status" value="1"/>
</dbReference>
<dbReference type="PROSITE" id="PS50089">
    <property type="entry name" value="ZF_RING_2"/>
    <property type="match status" value="1"/>
</dbReference>
<evidence type="ECO:0000256" key="1">
    <source>
        <dbReference type="ARBA" id="ARBA00004287"/>
    </source>
</evidence>
<dbReference type="Proteomes" id="UP000030745">
    <property type="component" value="Unassembled WGS sequence"/>
</dbReference>
<reference evidence="9 10" key="1">
    <citation type="journal article" date="2013" name="PLoS Genet.">
        <title>Distinctive expansion of potential virulence genes in the genome of the oomycete fish pathogen Saprolegnia parasitica.</title>
        <authorList>
            <person name="Jiang R.H."/>
            <person name="de Bruijn I."/>
            <person name="Haas B.J."/>
            <person name="Belmonte R."/>
            <person name="Lobach L."/>
            <person name="Christie J."/>
            <person name="van den Ackerveken G."/>
            <person name="Bottin A."/>
            <person name="Bulone V."/>
            <person name="Diaz-Moreno S.M."/>
            <person name="Dumas B."/>
            <person name="Fan L."/>
            <person name="Gaulin E."/>
            <person name="Govers F."/>
            <person name="Grenville-Briggs L.J."/>
            <person name="Horner N.R."/>
            <person name="Levin J.Z."/>
            <person name="Mammella M."/>
            <person name="Meijer H.J."/>
            <person name="Morris P."/>
            <person name="Nusbaum C."/>
            <person name="Oome S."/>
            <person name="Phillips A.J."/>
            <person name="van Rooyen D."/>
            <person name="Rzeszutek E."/>
            <person name="Saraiva M."/>
            <person name="Secombes C.J."/>
            <person name="Seidl M.F."/>
            <person name="Snel B."/>
            <person name="Stassen J.H."/>
            <person name="Sykes S."/>
            <person name="Tripathy S."/>
            <person name="van den Berg H."/>
            <person name="Vega-Arreguin J.C."/>
            <person name="Wawra S."/>
            <person name="Young S.K."/>
            <person name="Zeng Q."/>
            <person name="Dieguez-Uribeondo J."/>
            <person name="Russ C."/>
            <person name="Tyler B.M."/>
            <person name="van West P."/>
        </authorList>
    </citation>
    <scope>NUCLEOTIDE SEQUENCE [LARGE SCALE GENOMIC DNA]</scope>
    <source>
        <strain evidence="9 10">CBS 223.65</strain>
    </source>
</reference>
<evidence type="ECO:0000313" key="9">
    <source>
        <dbReference type="EMBL" id="KDO28215.1"/>
    </source>
</evidence>
<organism evidence="9 10">
    <name type="scientific">Saprolegnia parasitica (strain CBS 223.65)</name>
    <dbReference type="NCBI Taxonomy" id="695850"/>
    <lineage>
        <taxon>Eukaryota</taxon>
        <taxon>Sar</taxon>
        <taxon>Stramenopiles</taxon>
        <taxon>Oomycota</taxon>
        <taxon>Saprolegniomycetes</taxon>
        <taxon>Saprolegniales</taxon>
        <taxon>Saprolegniaceae</taxon>
        <taxon>Saprolegnia</taxon>
    </lineage>
</organism>
<evidence type="ECO:0000256" key="4">
    <source>
        <dbReference type="ARBA" id="ARBA00022833"/>
    </source>
</evidence>
<dbReference type="SUPFAM" id="SSF57850">
    <property type="entry name" value="RING/U-box"/>
    <property type="match status" value="1"/>
</dbReference>
<feature type="coiled-coil region" evidence="6">
    <location>
        <begin position="114"/>
        <end position="232"/>
    </location>
</feature>
<dbReference type="PROSITE" id="PS50195">
    <property type="entry name" value="PX"/>
    <property type="match status" value="1"/>
</dbReference>
<sequence length="668" mass="73818">MATPTSDDEWKEMLYSSLECEICNLPYDNTETHTPRLLSCGHTFCQSCLGGWATTASHGHSGTNIITCPSCRRETLVGRDGLPKNFEVLRIRDELEQWTSERLAAFRAQSDGIIKEKETIAREAEQAAQIAQQKADQAAEHARALQHQVAINARERQAALEAAEAAQRGARDAISLAEKLQNETDDLKRQVQLDALQLQQIKKDASTSSAIAADLESKANALQAQVDRVKSQLLLHSGKQDPTRMVVLVCDPITVGSWLLPYTRYTVICIANENGAMDSMLAARDWIYSSPKLGYGLQMSVNLTQTNASVRVYRRYSDFVWLHDALCVASPGLFVPFLPGKTFFNGHADFVNERMRSLQAFLREILRNPVLSRGDDVRAFLLFSTEELEKYKLSKAPIELSSDVIVAAPPKPKKSHSSSWLRTGASTGQWAWGAVSSLTSSAAKLVTTTAGLGDDDGLLEVDSEHAWLQLRRKSYEQLCHMYEKAAEKGEISLRSQRKQASELTELGHLLGRMVKLDDGIVKRSQSLYTFQARVEGELRGIGADLHGVADMSEHAVQETLRMQVLQLGAIEEAFGRVKAKQEAVDGLESALHGPDVSLRDDALSKLPLAKTTLDALKASVVGQLKDLEPTRSIFVARSLAKCCEDLRTLSTESRVAWETLRTRLDGAE</sequence>
<dbReference type="InterPro" id="IPR001683">
    <property type="entry name" value="PX_dom"/>
</dbReference>
<evidence type="ECO:0008006" key="11">
    <source>
        <dbReference type="Google" id="ProtNLM"/>
    </source>
</evidence>
<dbReference type="VEuPathDB" id="FungiDB:SPRG_06264"/>
<dbReference type="SMART" id="SM00184">
    <property type="entry name" value="RING"/>
    <property type="match status" value="1"/>
</dbReference>
<dbReference type="PANTHER" id="PTHR46571">
    <property type="entry name" value="SORTING NEXIN-8"/>
    <property type="match status" value="1"/>
</dbReference>
<dbReference type="EMBL" id="KK583212">
    <property type="protein sequence ID" value="KDO28215.1"/>
    <property type="molecule type" value="Genomic_DNA"/>
</dbReference>
<dbReference type="RefSeq" id="XP_012201040.1">
    <property type="nucleotide sequence ID" value="XM_012345650.1"/>
</dbReference>
<keyword evidence="6" id="KW-0175">Coiled coil</keyword>
<keyword evidence="4" id="KW-0862">Zinc</keyword>
<dbReference type="InterPro" id="IPR017907">
    <property type="entry name" value="Znf_RING_CS"/>
</dbReference>
<dbReference type="GO" id="GO:0008270">
    <property type="term" value="F:zinc ion binding"/>
    <property type="evidence" value="ECO:0007669"/>
    <property type="project" value="UniProtKB-KW"/>
</dbReference>
<dbReference type="KEGG" id="spar:SPRG_06264"/>
<dbReference type="GO" id="GO:0031901">
    <property type="term" value="C:early endosome membrane"/>
    <property type="evidence" value="ECO:0007669"/>
    <property type="project" value="TreeGrafter"/>
</dbReference>
<dbReference type="InterPro" id="IPR036871">
    <property type="entry name" value="PX_dom_sf"/>
</dbReference>